<gene>
    <name evidence="4" type="ORF">ACJ72_00690</name>
</gene>
<dbReference type="GO" id="GO:0006107">
    <property type="term" value="P:oxaloacetate metabolic process"/>
    <property type="evidence" value="ECO:0007669"/>
    <property type="project" value="TreeGrafter"/>
</dbReference>
<dbReference type="Proteomes" id="UP000091918">
    <property type="component" value="Unassembled WGS sequence"/>
</dbReference>
<dbReference type="GO" id="GO:0050152">
    <property type="term" value="F:omega-amidase activity"/>
    <property type="evidence" value="ECO:0007669"/>
    <property type="project" value="TreeGrafter"/>
</dbReference>
<dbReference type="STRING" id="1658172.A0A1B7P7R8"/>
<sequence length="629" mass="70664">MHSCLQPFDDIEPGLPKRQFTLSAALRSKHVRSLAVILFIFTGCQLLWVYLHPLVHPRVHVVVENNPGVDWSRFAYVQYTTEETYLCNSLMIFETLQRLQTKPDKILMYPDNWSTNTTQPNAIARMLLKARDEYNVKLRPISVLKASSDKTWGASFTKLLAFNQTDYQRVLSIDSDSTILQSMDELFLIPSAPVAIPRAYWLQPEEYALTSALVLLEPSDFEFSRIIQAIKAKSAQQFDMDVVNSLYKDHCLILPHRPYFLISGEFRANNHSGYLGSDNEAWEPEKVFLQTKIVHFSDWPYPKPWLRATEPTKPAANGITIVNDHTPRKTYIMAALLKKPLKLALVQLASGADKALNLSHARTKVLEAAKAGASLIVLPECFNSPYGTQYFPKYAETLLPSPPSKEQSPSFHALSTLASEAKAYIIGGSIPEFVPESKKYYNTSLVFSPAGALIATHRKTHLFDIDIPGKITFKESEVLTGGNKITIVDLPEYGKIGLAICYDIRFPESAMIAARKGAFLLLYPGAFNLTTGPLHWSLLGRARAMDNQVYVGLCSPARDMNATYHAWGHSLVANPRAEILAEAAETEEIVYADLEPSAIEEIRKGIPIYEQRRFDVYPDISKGDIKFEE</sequence>
<dbReference type="PROSITE" id="PS01227">
    <property type="entry name" value="UPF0012"/>
    <property type="match status" value="1"/>
</dbReference>
<dbReference type="InterPro" id="IPR001110">
    <property type="entry name" value="UPF0012_CS"/>
</dbReference>
<evidence type="ECO:0000313" key="5">
    <source>
        <dbReference type="Proteomes" id="UP000091918"/>
    </source>
</evidence>
<dbReference type="EMBL" id="LGUA01000039">
    <property type="protein sequence ID" value="OAX84937.1"/>
    <property type="molecule type" value="Genomic_DNA"/>
</dbReference>
<dbReference type="OrthoDB" id="10250282at2759"/>
<dbReference type="GO" id="GO:0006541">
    <property type="term" value="P:glutamine metabolic process"/>
    <property type="evidence" value="ECO:0007669"/>
    <property type="project" value="TreeGrafter"/>
</dbReference>
<feature type="domain" description="CN hydrolase" evidence="3">
    <location>
        <begin position="341"/>
        <end position="596"/>
    </location>
</feature>
<dbReference type="PANTHER" id="PTHR23088:SF30">
    <property type="entry name" value="OMEGA-AMIDASE NIT2"/>
    <property type="match status" value="1"/>
</dbReference>
<dbReference type="InterPro" id="IPR029044">
    <property type="entry name" value="Nucleotide-diphossugar_trans"/>
</dbReference>
<dbReference type="SUPFAM" id="SSF53448">
    <property type="entry name" value="Nucleotide-diphospho-sugar transferases"/>
    <property type="match status" value="1"/>
</dbReference>
<name>A0A1B7P7R8_9EURO</name>
<dbReference type="Gene3D" id="3.90.550.10">
    <property type="entry name" value="Spore Coat Polysaccharide Biosynthesis Protein SpsA, Chain A"/>
    <property type="match status" value="1"/>
</dbReference>
<comment type="similarity">
    <text evidence="1">Belongs to the carbon-nitrogen hydrolase superfamily. NIT1/NIT2 family.</text>
</comment>
<dbReference type="InterPro" id="IPR045254">
    <property type="entry name" value="Nit1/2_C-N_Hydrolase"/>
</dbReference>
<dbReference type="Pfam" id="PF00795">
    <property type="entry name" value="CN_hydrolase"/>
    <property type="match status" value="1"/>
</dbReference>
<dbReference type="InterPro" id="IPR003010">
    <property type="entry name" value="C-N_Hydrolase"/>
</dbReference>
<dbReference type="AlphaFoldDB" id="A0A1B7P7R8"/>
<keyword evidence="5" id="KW-1185">Reference proteome</keyword>
<keyword evidence="2" id="KW-0378">Hydrolase</keyword>
<dbReference type="SUPFAM" id="SSF56317">
    <property type="entry name" value="Carbon-nitrogen hydrolase"/>
    <property type="match status" value="1"/>
</dbReference>
<evidence type="ECO:0000256" key="2">
    <source>
        <dbReference type="ARBA" id="ARBA00022801"/>
    </source>
</evidence>
<dbReference type="InterPro" id="IPR036526">
    <property type="entry name" value="C-N_Hydrolase_sf"/>
</dbReference>
<accession>A0A1B7P7R8</accession>
<comment type="caution">
    <text evidence="4">The sequence shown here is derived from an EMBL/GenBank/DDBJ whole genome shotgun (WGS) entry which is preliminary data.</text>
</comment>
<evidence type="ECO:0000256" key="1">
    <source>
        <dbReference type="ARBA" id="ARBA00010613"/>
    </source>
</evidence>
<organism evidence="4 5">
    <name type="scientific">Emergomyces africanus</name>
    <dbReference type="NCBI Taxonomy" id="1955775"/>
    <lineage>
        <taxon>Eukaryota</taxon>
        <taxon>Fungi</taxon>
        <taxon>Dikarya</taxon>
        <taxon>Ascomycota</taxon>
        <taxon>Pezizomycotina</taxon>
        <taxon>Eurotiomycetes</taxon>
        <taxon>Eurotiomycetidae</taxon>
        <taxon>Onygenales</taxon>
        <taxon>Ajellomycetaceae</taxon>
        <taxon>Emergomyces</taxon>
    </lineage>
</organism>
<evidence type="ECO:0000313" key="4">
    <source>
        <dbReference type="EMBL" id="OAX84937.1"/>
    </source>
</evidence>
<dbReference type="PROSITE" id="PS50263">
    <property type="entry name" value="CN_HYDROLASE"/>
    <property type="match status" value="1"/>
</dbReference>
<protein>
    <recommendedName>
        <fullName evidence="3">CN hydrolase domain-containing protein</fullName>
    </recommendedName>
</protein>
<dbReference type="CDD" id="cd07572">
    <property type="entry name" value="nit"/>
    <property type="match status" value="1"/>
</dbReference>
<dbReference type="FunFam" id="3.60.110.10:FF:000002">
    <property type="entry name" value="Nitrilase family member 2"/>
    <property type="match status" value="1"/>
</dbReference>
<dbReference type="GO" id="GO:0006528">
    <property type="term" value="P:asparagine metabolic process"/>
    <property type="evidence" value="ECO:0007669"/>
    <property type="project" value="TreeGrafter"/>
</dbReference>
<dbReference type="Gene3D" id="3.60.110.10">
    <property type="entry name" value="Carbon-nitrogen hydrolase"/>
    <property type="match status" value="1"/>
</dbReference>
<dbReference type="PANTHER" id="PTHR23088">
    <property type="entry name" value="NITRILASE-RELATED"/>
    <property type="match status" value="1"/>
</dbReference>
<dbReference type="GO" id="GO:0005739">
    <property type="term" value="C:mitochondrion"/>
    <property type="evidence" value="ECO:0007669"/>
    <property type="project" value="TreeGrafter"/>
</dbReference>
<reference evidence="4 5" key="1">
    <citation type="submission" date="2015-07" db="EMBL/GenBank/DDBJ databases">
        <title>Emmonsia species relationships and genome sequence.</title>
        <authorList>
            <person name="Cuomo C.A."/>
            <person name="Schwartz I.S."/>
            <person name="Kenyon C."/>
            <person name="de Hoog G.S."/>
            <person name="Govender N.P."/>
            <person name="Botha A."/>
            <person name="Moreno L."/>
            <person name="de Vries M."/>
            <person name="Munoz J.F."/>
            <person name="Stielow J.B."/>
        </authorList>
    </citation>
    <scope>NUCLEOTIDE SEQUENCE [LARGE SCALE GENOMIC DNA]</scope>
    <source>
        <strain evidence="4 5">CBS 136260</strain>
    </source>
</reference>
<proteinExistence type="inferred from homology"/>
<evidence type="ECO:0000259" key="3">
    <source>
        <dbReference type="PROSITE" id="PS50263"/>
    </source>
</evidence>